<evidence type="ECO:0000313" key="8">
    <source>
        <dbReference type="Proteomes" id="UP000199385"/>
    </source>
</evidence>
<evidence type="ECO:0000256" key="5">
    <source>
        <dbReference type="HAMAP-Rule" id="MF_00299"/>
    </source>
</evidence>
<evidence type="ECO:0000256" key="2">
    <source>
        <dbReference type="ARBA" id="ARBA00022679"/>
    </source>
</evidence>
<evidence type="ECO:0000256" key="3">
    <source>
        <dbReference type="ARBA" id="ARBA00023027"/>
    </source>
</evidence>
<dbReference type="GO" id="GO:0000215">
    <property type="term" value="F:tRNA 2'-phosphotransferase activity"/>
    <property type="evidence" value="ECO:0007669"/>
    <property type="project" value="TreeGrafter"/>
</dbReference>
<name>A0A1A8ZFA1_9ACTN</name>
<dbReference type="SUPFAM" id="SSF56399">
    <property type="entry name" value="ADP-ribosylation"/>
    <property type="match status" value="1"/>
</dbReference>
<protein>
    <recommendedName>
        <fullName evidence="5">Probable RNA 2'-phosphotransferase</fullName>
        <ecNumber evidence="5">2.7.1.-</ecNumber>
    </recommendedName>
</protein>
<dbReference type="PATRIC" id="fig|261654.4.peg.2056"/>
<dbReference type="STRING" id="261654.GA0070611_2020"/>
<keyword evidence="6" id="KW-1133">Transmembrane helix</keyword>
<dbReference type="PANTHER" id="PTHR12684">
    <property type="entry name" value="PUTATIVE PHOSPHOTRANSFERASE"/>
    <property type="match status" value="1"/>
</dbReference>
<dbReference type="AlphaFoldDB" id="A0A1A8ZFA1"/>
<dbReference type="EC" id="2.7.1.-" evidence="5"/>
<keyword evidence="2 5" id="KW-0808">Transferase</keyword>
<dbReference type="Gene3D" id="1.10.10.970">
    <property type="entry name" value="RNA 2'-phosphotransferase, Tpt1/KptA family, N-terminal domain"/>
    <property type="match status" value="1"/>
</dbReference>
<reference evidence="8" key="1">
    <citation type="submission" date="2016-06" db="EMBL/GenBank/DDBJ databases">
        <authorList>
            <person name="Varghese N."/>
            <person name="Submissions Spin"/>
        </authorList>
    </citation>
    <scope>NUCLEOTIDE SEQUENCE [LARGE SCALE GENOMIC DNA]</scope>
    <source>
        <strain evidence="8">DSM 44815</strain>
    </source>
</reference>
<dbReference type="EMBL" id="LT594323">
    <property type="protein sequence ID" value="SBT42555.1"/>
    <property type="molecule type" value="Genomic_DNA"/>
</dbReference>
<evidence type="ECO:0000256" key="4">
    <source>
        <dbReference type="ARBA" id="ARBA00025212"/>
    </source>
</evidence>
<dbReference type="Gene3D" id="3.20.170.30">
    <property type="match status" value="1"/>
</dbReference>
<keyword evidence="8" id="KW-1185">Reference proteome</keyword>
<evidence type="ECO:0000313" key="7">
    <source>
        <dbReference type="EMBL" id="SBT42555.1"/>
    </source>
</evidence>
<dbReference type="InterPro" id="IPR022928">
    <property type="entry name" value="RNA_2'-PTrans_KptA"/>
</dbReference>
<dbReference type="HAMAP" id="MF_00299">
    <property type="entry name" value="KptA"/>
    <property type="match status" value="1"/>
</dbReference>
<evidence type="ECO:0000256" key="1">
    <source>
        <dbReference type="ARBA" id="ARBA00009836"/>
    </source>
</evidence>
<dbReference type="PANTHER" id="PTHR12684:SF2">
    <property type="entry name" value="TRNA 2'-PHOSPHOTRANSFERASE 1"/>
    <property type="match status" value="1"/>
</dbReference>
<keyword evidence="3 5" id="KW-0520">NAD</keyword>
<accession>A0A1A8ZFA1</accession>
<dbReference type="InterPro" id="IPR042080">
    <property type="entry name" value="RNA_2'-PTrans_N"/>
</dbReference>
<dbReference type="Proteomes" id="UP000199385">
    <property type="component" value="Chromosome I"/>
</dbReference>
<dbReference type="InterPro" id="IPR002745">
    <property type="entry name" value="Ptrans_KptA/Tpt1"/>
</dbReference>
<comment type="function">
    <text evidence="4 5">Removes the 2'-phosphate from RNA via an intermediate in which the phosphate is ADP-ribosylated by NAD followed by a presumed transesterification to release the RNA and generate ADP-ribose 1''-2''-cyclic phosphate (APPR&gt;P). May function as an ADP-ribosylase.</text>
</comment>
<comment type="similarity">
    <text evidence="1 5">Belongs to the KptA/TPT1 family.</text>
</comment>
<proteinExistence type="inferred from homology"/>
<dbReference type="InterPro" id="IPR042081">
    <property type="entry name" value="RNA_2'-PTrans_C"/>
</dbReference>
<dbReference type="Pfam" id="PF01885">
    <property type="entry name" value="PTS_2-RNA"/>
    <property type="match status" value="1"/>
</dbReference>
<evidence type="ECO:0000256" key="6">
    <source>
        <dbReference type="SAM" id="Phobius"/>
    </source>
</evidence>
<keyword evidence="6" id="KW-0812">Transmembrane</keyword>
<sequence length="200" mass="21510">MLPAARRYRSPRSGRCATLNGVDHRDLVRVSKRMSLALRHRPDRFGLTLDRAGWVPVDDLLAALRITRADLDAVVAGNDKQRFAVSAGADGADRIRASQGHSVPVDLGLAPADPPELLFHGTSDSVLAAIRAEGLRRGRRHHVHLSPDVATARRVGSRRGGTVVVLTVAAAAMAADGFVFHRSDNGVWLTDAVPPGYLRP</sequence>
<dbReference type="GO" id="GO:0006388">
    <property type="term" value="P:tRNA splicing, via endonucleolytic cleavage and ligation"/>
    <property type="evidence" value="ECO:0007669"/>
    <property type="project" value="UniProtKB-UniRule"/>
</dbReference>
<organism evidence="7 8">
    <name type="scientific">Micromonospora auratinigra</name>
    <dbReference type="NCBI Taxonomy" id="261654"/>
    <lineage>
        <taxon>Bacteria</taxon>
        <taxon>Bacillati</taxon>
        <taxon>Actinomycetota</taxon>
        <taxon>Actinomycetes</taxon>
        <taxon>Micromonosporales</taxon>
        <taxon>Micromonosporaceae</taxon>
        <taxon>Micromonospora</taxon>
    </lineage>
</organism>
<keyword evidence="6" id="KW-0472">Membrane</keyword>
<feature type="transmembrane region" description="Helical" evidence="6">
    <location>
        <begin position="163"/>
        <end position="181"/>
    </location>
</feature>
<dbReference type="GO" id="GO:0003950">
    <property type="term" value="F:NAD+ poly-ADP-ribosyltransferase activity"/>
    <property type="evidence" value="ECO:0007669"/>
    <property type="project" value="InterPro"/>
</dbReference>
<gene>
    <name evidence="5" type="primary">kptA</name>
    <name evidence="7" type="ORF">GA0070611_2020</name>
</gene>